<evidence type="ECO:0000256" key="6">
    <source>
        <dbReference type="ARBA" id="ARBA00023163"/>
    </source>
</evidence>
<evidence type="ECO:0000313" key="11">
    <source>
        <dbReference type="Proteomes" id="UP000663852"/>
    </source>
</evidence>
<dbReference type="GO" id="GO:0008270">
    <property type="term" value="F:zinc ion binding"/>
    <property type="evidence" value="ECO:0007669"/>
    <property type="project" value="UniProtKB-KW"/>
</dbReference>
<evidence type="ECO:0000256" key="5">
    <source>
        <dbReference type="ARBA" id="ARBA00023125"/>
    </source>
</evidence>
<dbReference type="PRINTS" id="PR00047">
    <property type="entry name" value="STROIDFINGER"/>
</dbReference>
<dbReference type="GO" id="GO:0030154">
    <property type="term" value="P:cell differentiation"/>
    <property type="evidence" value="ECO:0007669"/>
    <property type="project" value="TreeGrafter"/>
</dbReference>
<dbReference type="PROSITE" id="PS51030">
    <property type="entry name" value="NUCLEAR_REC_DBD_2"/>
    <property type="match status" value="1"/>
</dbReference>
<evidence type="ECO:0000256" key="1">
    <source>
        <dbReference type="ARBA" id="ARBA00022723"/>
    </source>
</evidence>
<reference evidence="10" key="1">
    <citation type="submission" date="2021-02" db="EMBL/GenBank/DDBJ databases">
        <authorList>
            <person name="Nowell W R."/>
        </authorList>
    </citation>
    <scope>NUCLEOTIDE SEQUENCE</scope>
</reference>
<name>A0A814X4Q1_ADIRI</name>
<dbReference type="PROSITE" id="PS00031">
    <property type="entry name" value="NUCLEAR_REC_DBD_1"/>
    <property type="match status" value="1"/>
</dbReference>
<evidence type="ECO:0000256" key="4">
    <source>
        <dbReference type="ARBA" id="ARBA00023015"/>
    </source>
</evidence>
<dbReference type="Gene3D" id="3.30.50.10">
    <property type="entry name" value="Erythroid Transcription Factor GATA-1, subunit A"/>
    <property type="match status" value="1"/>
</dbReference>
<comment type="caution">
    <text evidence="10">The sequence shown here is derived from an EMBL/GenBank/DDBJ whole genome shotgun (WGS) entry which is preliminary data.</text>
</comment>
<dbReference type="InterPro" id="IPR050234">
    <property type="entry name" value="Nuclear_hormone_rcpt_NR1"/>
</dbReference>
<dbReference type="Proteomes" id="UP000663852">
    <property type="component" value="Unassembled WGS sequence"/>
</dbReference>
<feature type="domain" description="Nuclear receptor" evidence="9">
    <location>
        <begin position="18"/>
        <end position="94"/>
    </location>
</feature>
<evidence type="ECO:0000256" key="3">
    <source>
        <dbReference type="ARBA" id="ARBA00022833"/>
    </source>
</evidence>
<evidence type="ECO:0000259" key="9">
    <source>
        <dbReference type="PROSITE" id="PS51030"/>
    </source>
</evidence>
<proteinExistence type="predicted"/>
<keyword evidence="7" id="KW-0675">Receptor</keyword>
<dbReference type="SMART" id="SM00399">
    <property type="entry name" value="ZnF_C4"/>
    <property type="match status" value="1"/>
</dbReference>
<keyword evidence="6" id="KW-0804">Transcription</keyword>
<organism evidence="10 11">
    <name type="scientific">Adineta ricciae</name>
    <name type="common">Rotifer</name>
    <dbReference type="NCBI Taxonomy" id="249248"/>
    <lineage>
        <taxon>Eukaryota</taxon>
        <taxon>Metazoa</taxon>
        <taxon>Spiralia</taxon>
        <taxon>Gnathifera</taxon>
        <taxon>Rotifera</taxon>
        <taxon>Eurotatoria</taxon>
        <taxon>Bdelloidea</taxon>
        <taxon>Adinetida</taxon>
        <taxon>Adinetidae</taxon>
        <taxon>Adineta</taxon>
    </lineage>
</organism>
<dbReference type="GO" id="GO:0004879">
    <property type="term" value="F:nuclear receptor activity"/>
    <property type="evidence" value="ECO:0007669"/>
    <property type="project" value="TreeGrafter"/>
</dbReference>
<evidence type="ECO:0000313" key="10">
    <source>
        <dbReference type="EMBL" id="CAF1214343.1"/>
    </source>
</evidence>
<accession>A0A814X4Q1</accession>
<dbReference type="InterPro" id="IPR001628">
    <property type="entry name" value="Znf_hrmn_rcpt"/>
</dbReference>
<dbReference type="PANTHER" id="PTHR24082:SF283">
    <property type="entry name" value="NUCLEAR HORMONE RECEPTOR HR96"/>
    <property type="match status" value="1"/>
</dbReference>
<evidence type="ECO:0000256" key="8">
    <source>
        <dbReference type="ARBA" id="ARBA00023242"/>
    </source>
</evidence>
<dbReference type="SUPFAM" id="SSF57716">
    <property type="entry name" value="Glucocorticoid receptor-like (DNA-binding domain)"/>
    <property type="match status" value="1"/>
</dbReference>
<dbReference type="EMBL" id="CAJNOJ010000156">
    <property type="protein sequence ID" value="CAF1214343.1"/>
    <property type="molecule type" value="Genomic_DNA"/>
</dbReference>
<dbReference type="SUPFAM" id="SSF48508">
    <property type="entry name" value="Nuclear receptor ligand-binding domain"/>
    <property type="match status" value="1"/>
</dbReference>
<protein>
    <recommendedName>
        <fullName evidence="9">Nuclear receptor domain-containing protein</fullName>
    </recommendedName>
</protein>
<keyword evidence="1" id="KW-0479">Metal-binding</keyword>
<dbReference type="GO" id="GO:0000122">
    <property type="term" value="P:negative regulation of transcription by RNA polymerase II"/>
    <property type="evidence" value="ECO:0007669"/>
    <property type="project" value="TreeGrafter"/>
</dbReference>
<dbReference type="GO" id="GO:0045944">
    <property type="term" value="P:positive regulation of transcription by RNA polymerase II"/>
    <property type="evidence" value="ECO:0007669"/>
    <property type="project" value="TreeGrafter"/>
</dbReference>
<dbReference type="OrthoDB" id="5850793at2759"/>
<evidence type="ECO:0000256" key="2">
    <source>
        <dbReference type="ARBA" id="ARBA00022771"/>
    </source>
</evidence>
<keyword evidence="5" id="KW-0238">DNA-binding</keyword>
<keyword evidence="8" id="KW-0539">Nucleus</keyword>
<dbReference type="InterPro" id="IPR035500">
    <property type="entry name" value="NHR-like_dom_sf"/>
</dbReference>
<gene>
    <name evidence="10" type="ORF">EDS130_LOCUS26061</name>
</gene>
<evidence type="ECO:0000256" key="7">
    <source>
        <dbReference type="ARBA" id="ARBA00023170"/>
    </source>
</evidence>
<keyword evidence="4" id="KW-0805">Transcription regulation</keyword>
<sequence length="496" mass="57083">MTTSDDSNRDKKRSTTTDNVCQVCAEQSAKRNYGGISCSSCRTFFRRNAFPTKESIKCRFDSHCEVNLLTRKVCAACRLSKCLAIGMNPDYIRKEDLSQKKRKLRQMKNAALSIVTIPQQSALDLPNDTRHLCLNPSDQILISNVIHAFDTFNPVSEVRRTLLSISTTTQDALQTVQLMSSFYQSLQSFIRSIPDFRILTPTEQCSLFQRNMLGLLCIGGMYFMRELGVFDRPENEMLVLPFYGNEVFQQARLICQQLKCDPVVFKLLLVALAFSSNCYMLHNRANIDRDSLLFGTFRLLGSQNVYIELVWKYLVYTYGYQYSVQQFSVLVKQFLDSVKLSFDMYENNQIHQDFIDQLTEHIDTSSNTTDTIHRVETPSIKIKLRLIKLKCSIRFATNEVKFKYGIETDFQTLTLAEKHSLYHRNLVEIYDVSIWLCQSSKMSGRMHQSSQIHQDLVQGGVGSANEELTIHENDVVSLWNRSKIIFVGCQLRNNSE</sequence>
<dbReference type="InterPro" id="IPR013088">
    <property type="entry name" value="Znf_NHR/GATA"/>
</dbReference>
<dbReference type="GO" id="GO:0000978">
    <property type="term" value="F:RNA polymerase II cis-regulatory region sequence-specific DNA binding"/>
    <property type="evidence" value="ECO:0007669"/>
    <property type="project" value="TreeGrafter"/>
</dbReference>
<keyword evidence="2" id="KW-0863">Zinc-finger</keyword>
<keyword evidence="3" id="KW-0862">Zinc</keyword>
<dbReference type="Pfam" id="PF00105">
    <property type="entry name" value="zf-C4"/>
    <property type="match status" value="1"/>
</dbReference>
<dbReference type="Gene3D" id="1.10.565.10">
    <property type="entry name" value="Retinoid X Receptor"/>
    <property type="match status" value="1"/>
</dbReference>
<dbReference type="PANTHER" id="PTHR24082">
    <property type="entry name" value="NUCLEAR HORMONE RECEPTOR"/>
    <property type="match status" value="1"/>
</dbReference>
<dbReference type="AlphaFoldDB" id="A0A814X4Q1"/>